<dbReference type="EMBL" id="JAGPNK010000015">
    <property type="protein sequence ID" value="KAH7308573.1"/>
    <property type="molecule type" value="Genomic_DNA"/>
</dbReference>
<reference evidence="2" key="1">
    <citation type="journal article" date="2021" name="Nat. Commun.">
        <title>Genetic determinants of endophytism in the Arabidopsis root mycobiome.</title>
        <authorList>
            <person name="Mesny F."/>
            <person name="Miyauchi S."/>
            <person name="Thiergart T."/>
            <person name="Pickel B."/>
            <person name="Atanasova L."/>
            <person name="Karlsson M."/>
            <person name="Huettel B."/>
            <person name="Barry K.W."/>
            <person name="Haridas S."/>
            <person name="Chen C."/>
            <person name="Bauer D."/>
            <person name="Andreopoulos W."/>
            <person name="Pangilinan J."/>
            <person name="LaButti K."/>
            <person name="Riley R."/>
            <person name="Lipzen A."/>
            <person name="Clum A."/>
            <person name="Drula E."/>
            <person name="Henrissat B."/>
            <person name="Kohler A."/>
            <person name="Grigoriev I.V."/>
            <person name="Martin F.M."/>
            <person name="Hacquard S."/>
        </authorList>
    </citation>
    <scope>NUCLEOTIDE SEQUENCE</scope>
    <source>
        <strain evidence="2">MPI-CAGE-CH-0235</strain>
    </source>
</reference>
<sequence>MRKRDNGRRTDQRQMRRRRVLYEMKVLHARWPTLNNVPVMIPRGIRPVPHTQSLRCRGGDGTRTDVWERARVGEGEGRAGVWERRPGQRRGPGMDIQGGSQHQTFQARAGQGGPEAGGGGRSRAAERPRGRVRVGVRRGRAGVVGRRRRQWPLRKERLRGSSNSRSSRQKRAVKVRLAWRQRGPSGSGRVGPTRLWLGFCPTEANPRLVFFFFFLFTLRVCAISDNTVSIKPGPWPSVARLTDRAEPWSRE</sequence>
<proteinExistence type="predicted"/>
<accession>A0A8K0SL61</accession>
<evidence type="ECO:0000313" key="2">
    <source>
        <dbReference type="EMBL" id="KAH7308573.1"/>
    </source>
</evidence>
<comment type="caution">
    <text evidence="2">The sequence shown here is derived from an EMBL/GenBank/DDBJ whole genome shotgun (WGS) entry which is preliminary data.</text>
</comment>
<dbReference type="Proteomes" id="UP000813444">
    <property type="component" value="Unassembled WGS sequence"/>
</dbReference>
<keyword evidence="3" id="KW-1185">Reference proteome</keyword>
<protein>
    <submittedName>
        <fullName evidence="2">Uncharacterized protein</fullName>
    </submittedName>
</protein>
<dbReference type="AlphaFoldDB" id="A0A8K0SL61"/>
<evidence type="ECO:0000256" key="1">
    <source>
        <dbReference type="SAM" id="MobiDB-lite"/>
    </source>
</evidence>
<gene>
    <name evidence="2" type="ORF">B0I35DRAFT_98536</name>
</gene>
<feature type="compositionally biased region" description="Gly residues" evidence="1">
    <location>
        <begin position="110"/>
        <end position="121"/>
    </location>
</feature>
<feature type="region of interest" description="Disordered" evidence="1">
    <location>
        <begin position="82"/>
        <end position="130"/>
    </location>
</feature>
<feature type="region of interest" description="Disordered" evidence="1">
    <location>
        <begin position="147"/>
        <end position="174"/>
    </location>
</feature>
<name>A0A8K0SL61_9HYPO</name>
<evidence type="ECO:0000313" key="3">
    <source>
        <dbReference type="Proteomes" id="UP000813444"/>
    </source>
</evidence>
<organism evidence="2 3">
    <name type="scientific">Stachybotrys elegans</name>
    <dbReference type="NCBI Taxonomy" id="80388"/>
    <lineage>
        <taxon>Eukaryota</taxon>
        <taxon>Fungi</taxon>
        <taxon>Dikarya</taxon>
        <taxon>Ascomycota</taxon>
        <taxon>Pezizomycotina</taxon>
        <taxon>Sordariomycetes</taxon>
        <taxon>Hypocreomycetidae</taxon>
        <taxon>Hypocreales</taxon>
        <taxon>Stachybotryaceae</taxon>
        <taxon>Stachybotrys</taxon>
    </lineage>
</organism>